<organism evidence="3 4">
    <name type="scientific">Edaphobacter acidisoli</name>
    <dbReference type="NCBI Taxonomy" id="2040573"/>
    <lineage>
        <taxon>Bacteria</taxon>
        <taxon>Pseudomonadati</taxon>
        <taxon>Acidobacteriota</taxon>
        <taxon>Terriglobia</taxon>
        <taxon>Terriglobales</taxon>
        <taxon>Acidobacteriaceae</taxon>
        <taxon>Edaphobacter</taxon>
    </lineage>
</organism>
<dbReference type="PANTHER" id="PTHR10963">
    <property type="entry name" value="GLYCOSYL HYDROLASE-RELATED"/>
    <property type="match status" value="1"/>
</dbReference>
<dbReference type="EMBL" id="BMJB01000003">
    <property type="protein sequence ID" value="GGA78874.1"/>
    <property type="molecule type" value="Genomic_DNA"/>
</dbReference>
<keyword evidence="4" id="KW-1185">Reference proteome</keyword>
<name>A0A916W9V0_9BACT</name>
<evidence type="ECO:0000256" key="1">
    <source>
        <dbReference type="ARBA" id="ARBA00006865"/>
    </source>
</evidence>
<dbReference type="Pfam" id="PF00722">
    <property type="entry name" value="Glyco_hydro_16"/>
    <property type="match status" value="1"/>
</dbReference>
<dbReference type="GO" id="GO:0004553">
    <property type="term" value="F:hydrolase activity, hydrolyzing O-glycosyl compounds"/>
    <property type="evidence" value="ECO:0007669"/>
    <property type="project" value="InterPro"/>
</dbReference>
<dbReference type="InterPro" id="IPR013320">
    <property type="entry name" value="ConA-like_dom_sf"/>
</dbReference>
<dbReference type="RefSeq" id="WP_188760598.1">
    <property type="nucleotide sequence ID" value="NZ_BMJB01000003.1"/>
</dbReference>
<reference evidence="3" key="1">
    <citation type="journal article" date="2014" name="Int. J. Syst. Evol. Microbiol.">
        <title>Complete genome sequence of Corynebacterium casei LMG S-19264T (=DSM 44701T), isolated from a smear-ripened cheese.</title>
        <authorList>
            <consortium name="US DOE Joint Genome Institute (JGI-PGF)"/>
            <person name="Walter F."/>
            <person name="Albersmeier A."/>
            <person name="Kalinowski J."/>
            <person name="Ruckert C."/>
        </authorList>
    </citation>
    <scope>NUCLEOTIDE SEQUENCE</scope>
    <source>
        <strain evidence="3">CGMCC 1.15447</strain>
    </source>
</reference>
<dbReference type="CDD" id="cd00413">
    <property type="entry name" value="Glyco_hydrolase_16"/>
    <property type="match status" value="1"/>
</dbReference>
<dbReference type="PROSITE" id="PS51762">
    <property type="entry name" value="GH16_2"/>
    <property type="match status" value="1"/>
</dbReference>
<dbReference type="AlphaFoldDB" id="A0A916W9V0"/>
<evidence type="ECO:0000313" key="3">
    <source>
        <dbReference type="EMBL" id="GGA78874.1"/>
    </source>
</evidence>
<protein>
    <recommendedName>
        <fullName evidence="2">GH16 domain-containing protein</fullName>
    </recommendedName>
</protein>
<evidence type="ECO:0000313" key="4">
    <source>
        <dbReference type="Proteomes" id="UP000648801"/>
    </source>
</evidence>
<accession>A0A916W9V0</accession>
<dbReference type="PANTHER" id="PTHR10963:SF55">
    <property type="entry name" value="GLYCOSIDE HYDROLASE FAMILY 16 PROTEIN"/>
    <property type="match status" value="1"/>
</dbReference>
<evidence type="ECO:0000259" key="2">
    <source>
        <dbReference type="PROSITE" id="PS51762"/>
    </source>
</evidence>
<feature type="domain" description="GH16" evidence="2">
    <location>
        <begin position="61"/>
        <end position="322"/>
    </location>
</feature>
<reference evidence="3" key="2">
    <citation type="submission" date="2020-09" db="EMBL/GenBank/DDBJ databases">
        <authorList>
            <person name="Sun Q."/>
            <person name="Zhou Y."/>
        </authorList>
    </citation>
    <scope>NUCLEOTIDE SEQUENCE</scope>
    <source>
        <strain evidence="3">CGMCC 1.15447</strain>
    </source>
</reference>
<dbReference type="GO" id="GO:0005975">
    <property type="term" value="P:carbohydrate metabolic process"/>
    <property type="evidence" value="ECO:0007669"/>
    <property type="project" value="InterPro"/>
</dbReference>
<dbReference type="Gene3D" id="2.60.40.10">
    <property type="entry name" value="Immunoglobulins"/>
    <property type="match status" value="1"/>
</dbReference>
<dbReference type="Proteomes" id="UP000648801">
    <property type="component" value="Unassembled WGS sequence"/>
</dbReference>
<dbReference type="Gene3D" id="2.60.120.200">
    <property type="match status" value="1"/>
</dbReference>
<dbReference type="InterPro" id="IPR013783">
    <property type="entry name" value="Ig-like_fold"/>
</dbReference>
<dbReference type="InterPro" id="IPR000757">
    <property type="entry name" value="Beta-glucanase-like"/>
</dbReference>
<dbReference type="SUPFAM" id="SSF49899">
    <property type="entry name" value="Concanavalin A-like lectins/glucanases"/>
    <property type="match status" value="1"/>
</dbReference>
<comment type="caution">
    <text evidence="3">The sequence shown here is derived from an EMBL/GenBank/DDBJ whole genome shotgun (WGS) entry which is preliminary data.</text>
</comment>
<gene>
    <name evidence="3" type="ORF">GCM10011507_32670</name>
</gene>
<dbReference type="InterPro" id="IPR050546">
    <property type="entry name" value="Glycosyl_Hydrlase_16"/>
</dbReference>
<dbReference type="Pfam" id="PF05345">
    <property type="entry name" value="He_PIG"/>
    <property type="match status" value="1"/>
</dbReference>
<proteinExistence type="inferred from homology"/>
<sequence>MSASVSSSLNTTTLQVSGGTAPYTWTVQSGTLPAGIILSSGGVLSGTPTAVGGSTITLSVHDASGTPLTATEQISFDIIPTGFTTKMALDEEFNESTLNAALWHYRPGVRDLCTQDASGVTLSNGYLRLSTYSSTSNDVVTNYCGAIDTSTDFTYTYGYWEAAVRFQYQSGGQCAWWIQSPTNGQDLNNPQASGMEMDVFEHTSTNLNPLGYDNALHWDGYTAGIGQSAANRAALPNLDDGNFHIFGVAWTPAGYTFYVDGQVVWTVSSSQAPASSAPEYVILDTELPSPGGVPTAGYGAFGSSSNQYLDVDYVRIYPYAAAP</sequence>
<comment type="similarity">
    <text evidence="1">Belongs to the glycosyl hydrolase 16 family.</text>
</comment>